<dbReference type="InterPro" id="IPR001387">
    <property type="entry name" value="Cro/C1-type_HTH"/>
</dbReference>
<dbReference type="InterPro" id="IPR010982">
    <property type="entry name" value="Lambda_DNA-bd_dom_sf"/>
</dbReference>
<evidence type="ECO:0000259" key="1">
    <source>
        <dbReference type="PROSITE" id="PS50943"/>
    </source>
</evidence>
<dbReference type="Pfam" id="PF13560">
    <property type="entry name" value="HTH_31"/>
    <property type="match status" value="1"/>
</dbReference>
<dbReference type="EMBL" id="BAAALF010000162">
    <property type="protein sequence ID" value="GAA1264130.1"/>
    <property type="molecule type" value="Genomic_DNA"/>
</dbReference>
<gene>
    <name evidence="2" type="ORF">GCM10009665_62000</name>
</gene>
<name>A0ABP4HHS6_9ACTN</name>
<evidence type="ECO:0000313" key="3">
    <source>
        <dbReference type="Proteomes" id="UP001500037"/>
    </source>
</evidence>
<evidence type="ECO:0000313" key="2">
    <source>
        <dbReference type="EMBL" id="GAA1264130.1"/>
    </source>
</evidence>
<organism evidence="2 3">
    <name type="scientific">Kitasatospora nipponensis</name>
    <dbReference type="NCBI Taxonomy" id="258049"/>
    <lineage>
        <taxon>Bacteria</taxon>
        <taxon>Bacillati</taxon>
        <taxon>Actinomycetota</taxon>
        <taxon>Actinomycetes</taxon>
        <taxon>Kitasatosporales</taxon>
        <taxon>Streptomycetaceae</taxon>
        <taxon>Kitasatospora</taxon>
    </lineage>
</organism>
<reference evidence="3" key="1">
    <citation type="journal article" date="2019" name="Int. J. Syst. Evol. Microbiol.">
        <title>The Global Catalogue of Microorganisms (GCM) 10K type strain sequencing project: providing services to taxonomists for standard genome sequencing and annotation.</title>
        <authorList>
            <consortium name="The Broad Institute Genomics Platform"/>
            <consortium name="The Broad Institute Genome Sequencing Center for Infectious Disease"/>
            <person name="Wu L."/>
            <person name="Ma J."/>
        </authorList>
    </citation>
    <scope>NUCLEOTIDE SEQUENCE [LARGE SCALE GENOMIC DNA]</scope>
    <source>
        <strain evidence="3">JCM 13004</strain>
    </source>
</reference>
<dbReference type="Proteomes" id="UP001500037">
    <property type="component" value="Unassembled WGS sequence"/>
</dbReference>
<dbReference type="InterPro" id="IPR043917">
    <property type="entry name" value="DUF5753"/>
</dbReference>
<dbReference type="RefSeq" id="WP_344445408.1">
    <property type="nucleotide sequence ID" value="NZ_BAAALF010000162.1"/>
</dbReference>
<dbReference type="Pfam" id="PF19054">
    <property type="entry name" value="DUF5753"/>
    <property type="match status" value="1"/>
</dbReference>
<dbReference type="CDD" id="cd00093">
    <property type="entry name" value="HTH_XRE"/>
    <property type="match status" value="1"/>
</dbReference>
<comment type="caution">
    <text evidence="2">The sequence shown here is derived from an EMBL/GenBank/DDBJ whole genome shotgun (WGS) entry which is preliminary data.</text>
</comment>
<feature type="domain" description="HTH cro/C1-type" evidence="1">
    <location>
        <begin position="18"/>
        <end position="74"/>
    </location>
</feature>
<accession>A0ABP4HHS6</accession>
<protein>
    <submittedName>
        <fullName evidence="2">Helix-turn-helix transcriptional regulator</fullName>
    </submittedName>
</protein>
<sequence>MSINPQTARSLRAFGRQLQQLREATRPRVTQKAVGEAIGKSRDIVSFIERGGQWPTARQLMVMLDLYEVDAQTRAAFQALYFTAQEAADVWWAEYPDLSKNLVRLIELEDVAEKVWIYASGSVPGLLQTPDYIKAIFHFEALEFGNSRTSLYAEVRHRRSEVLRRRRPIVLDAVIAEGTLREHAGGAEVMRGQLKYLLEMSTRPNITIRVIPKEAAVAPSSVGPFSIFDFASEPSIRIADVLSGISFTEEAKPVRYARRLYDYMGGFAATPLESTALIEKLIKEI</sequence>
<dbReference type="SUPFAM" id="SSF47413">
    <property type="entry name" value="lambda repressor-like DNA-binding domains"/>
    <property type="match status" value="1"/>
</dbReference>
<proteinExistence type="predicted"/>
<dbReference type="Gene3D" id="1.10.260.40">
    <property type="entry name" value="lambda repressor-like DNA-binding domains"/>
    <property type="match status" value="1"/>
</dbReference>
<dbReference type="PROSITE" id="PS50943">
    <property type="entry name" value="HTH_CROC1"/>
    <property type="match status" value="1"/>
</dbReference>
<keyword evidence="3" id="KW-1185">Reference proteome</keyword>